<organism evidence="2 3">
    <name type="scientific">Lasiosphaeria ovina</name>
    <dbReference type="NCBI Taxonomy" id="92902"/>
    <lineage>
        <taxon>Eukaryota</taxon>
        <taxon>Fungi</taxon>
        <taxon>Dikarya</taxon>
        <taxon>Ascomycota</taxon>
        <taxon>Pezizomycotina</taxon>
        <taxon>Sordariomycetes</taxon>
        <taxon>Sordariomycetidae</taxon>
        <taxon>Sordariales</taxon>
        <taxon>Lasiosphaeriaceae</taxon>
        <taxon>Lasiosphaeria</taxon>
    </lineage>
</organism>
<reference evidence="2" key="1">
    <citation type="journal article" date="2023" name="Mol. Phylogenet. Evol.">
        <title>Genome-scale phylogeny and comparative genomics of the fungal order Sordariales.</title>
        <authorList>
            <person name="Hensen N."/>
            <person name="Bonometti L."/>
            <person name="Westerberg I."/>
            <person name="Brannstrom I.O."/>
            <person name="Guillou S."/>
            <person name="Cros-Aarteil S."/>
            <person name="Calhoun S."/>
            <person name="Haridas S."/>
            <person name="Kuo A."/>
            <person name="Mondo S."/>
            <person name="Pangilinan J."/>
            <person name="Riley R."/>
            <person name="LaButti K."/>
            <person name="Andreopoulos B."/>
            <person name="Lipzen A."/>
            <person name="Chen C."/>
            <person name="Yan M."/>
            <person name="Daum C."/>
            <person name="Ng V."/>
            <person name="Clum A."/>
            <person name="Steindorff A."/>
            <person name="Ohm R.A."/>
            <person name="Martin F."/>
            <person name="Silar P."/>
            <person name="Natvig D.O."/>
            <person name="Lalanne C."/>
            <person name="Gautier V."/>
            <person name="Ament-Velasquez S.L."/>
            <person name="Kruys A."/>
            <person name="Hutchinson M.I."/>
            <person name="Powell A.J."/>
            <person name="Barry K."/>
            <person name="Miller A.N."/>
            <person name="Grigoriev I.V."/>
            <person name="Debuchy R."/>
            <person name="Gladieux P."/>
            <person name="Hiltunen Thoren M."/>
            <person name="Johannesson H."/>
        </authorList>
    </citation>
    <scope>NUCLEOTIDE SEQUENCE</scope>
    <source>
        <strain evidence="2">CBS 958.72</strain>
    </source>
</reference>
<evidence type="ECO:0000256" key="1">
    <source>
        <dbReference type="SAM" id="MobiDB-lite"/>
    </source>
</evidence>
<evidence type="ECO:0000313" key="3">
    <source>
        <dbReference type="Proteomes" id="UP001287356"/>
    </source>
</evidence>
<dbReference type="AlphaFoldDB" id="A0AAE0NL15"/>
<evidence type="ECO:0000313" key="2">
    <source>
        <dbReference type="EMBL" id="KAK3383492.1"/>
    </source>
</evidence>
<feature type="region of interest" description="Disordered" evidence="1">
    <location>
        <begin position="202"/>
        <end position="232"/>
    </location>
</feature>
<keyword evidence="3" id="KW-1185">Reference proteome</keyword>
<feature type="region of interest" description="Disordered" evidence="1">
    <location>
        <begin position="28"/>
        <end position="48"/>
    </location>
</feature>
<dbReference type="EMBL" id="JAULSN010000001">
    <property type="protein sequence ID" value="KAK3383492.1"/>
    <property type="molecule type" value="Genomic_DNA"/>
</dbReference>
<gene>
    <name evidence="2" type="ORF">B0T24DRAFT_688036</name>
</gene>
<reference evidence="2" key="2">
    <citation type="submission" date="2023-06" db="EMBL/GenBank/DDBJ databases">
        <authorList>
            <consortium name="Lawrence Berkeley National Laboratory"/>
            <person name="Haridas S."/>
            <person name="Hensen N."/>
            <person name="Bonometti L."/>
            <person name="Westerberg I."/>
            <person name="Brannstrom I.O."/>
            <person name="Guillou S."/>
            <person name="Cros-Aarteil S."/>
            <person name="Calhoun S."/>
            <person name="Kuo A."/>
            <person name="Mondo S."/>
            <person name="Pangilinan J."/>
            <person name="Riley R."/>
            <person name="Labutti K."/>
            <person name="Andreopoulos B."/>
            <person name="Lipzen A."/>
            <person name="Chen C."/>
            <person name="Yanf M."/>
            <person name="Daum C."/>
            <person name="Ng V."/>
            <person name="Clum A."/>
            <person name="Steindorff A."/>
            <person name="Ohm R."/>
            <person name="Martin F."/>
            <person name="Silar P."/>
            <person name="Natvig D."/>
            <person name="Lalanne C."/>
            <person name="Gautier V."/>
            <person name="Ament-Velasquez S.L."/>
            <person name="Kruys A."/>
            <person name="Hutchinson M.I."/>
            <person name="Powell A.J."/>
            <person name="Barry K."/>
            <person name="Miller A.N."/>
            <person name="Grigoriev I.V."/>
            <person name="Debuchy R."/>
            <person name="Gladieux P."/>
            <person name="Thoren M.H."/>
            <person name="Johannesson H."/>
        </authorList>
    </citation>
    <scope>NUCLEOTIDE SEQUENCE</scope>
    <source>
        <strain evidence="2">CBS 958.72</strain>
    </source>
</reference>
<sequence length="260" mass="29198">MEAAVQQEPLLAGEPLIQAATQNESLQSYTPYDFLEPSDPQPSGNGPLGTMNWLDGREIVAASIPQPAPPDYGDFVHRDYVERRKQLQVSWASWAEAKRLEHRRNYVDFRDSAAARVGRREASNEAGTKTLDKAATARQLRLRLKKAFLLDKMENWAHNIKVFKKERRACTQELVRERHEYYLERAKSLEDEFAAKMVITQASRETESGPHNSDTSPAAIKDSQTSAKEEVTGKNAVFELSKKLMGARCGITRPPEVAAG</sequence>
<accession>A0AAE0NL15</accession>
<feature type="compositionally biased region" description="Polar residues" evidence="1">
    <location>
        <begin position="209"/>
        <end position="226"/>
    </location>
</feature>
<comment type="caution">
    <text evidence="2">The sequence shown here is derived from an EMBL/GenBank/DDBJ whole genome shotgun (WGS) entry which is preliminary data.</text>
</comment>
<protein>
    <submittedName>
        <fullName evidence="2">Uncharacterized protein</fullName>
    </submittedName>
</protein>
<name>A0AAE0NL15_9PEZI</name>
<proteinExistence type="predicted"/>
<dbReference type="Proteomes" id="UP001287356">
    <property type="component" value="Unassembled WGS sequence"/>
</dbReference>